<reference evidence="3" key="1">
    <citation type="submission" date="2021-09" db="EMBL/GenBank/DDBJ databases">
        <title>Network and meta-omics reveal the key degrader and cooperation patterns in an efficient 1,4-dioxane-degrading microbial community.</title>
        <authorList>
            <person name="Dai C."/>
        </authorList>
    </citation>
    <scope>NUCLEOTIDE SEQUENCE</scope>
    <source>
        <strain evidence="3">ZM13</strain>
    </source>
</reference>
<accession>A0A9E7D2Q8</accession>
<dbReference type="Proteomes" id="UP000831684">
    <property type="component" value="Chromosome"/>
</dbReference>
<dbReference type="EMBL" id="CP083239">
    <property type="protein sequence ID" value="UOK70177.1"/>
    <property type="molecule type" value="Genomic_DNA"/>
</dbReference>
<protein>
    <submittedName>
        <fullName evidence="3">DUF5906 domain-containing protein</fullName>
    </submittedName>
</protein>
<gene>
    <name evidence="3" type="ORF">K9D25_15770</name>
</gene>
<feature type="compositionally biased region" description="Low complexity" evidence="1">
    <location>
        <begin position="24"/>
        <end position="38"/>
    </location>
</feature>
<evidence type="ECO:0000259" key="2">
    <source>
        <dbReference type="Pfam" id="PF19263"/>
    </source>
</evidence>
<dbReference type="Pfam" id="PF19263">
    <property type="entry name" value="DUF5906"/>
    <property type="match status" value="1"/>
</dbReference>
<dbReference type="KEGG" id="apol:K9D25_15770"/>
<feature type="region of interest" description="Disordered" evidence="1">
    <location>
        <begin position="21"/>
        <end position="67"/>
    </location>
</feature>
<name>A0A9E7D2Q8_9HYPH</name>
<dbReference type="InterPro" id="IPR027417">
    <property type="entry name" value="P-loop_NTPase"/>
</dbReference>
<organism evidence="3 4">
    <name type="scientific">Ancylobacter polymorphus</name>
    <dbReference type="NCBI Taxonomy" id="223390"/>
    <lineage>
        <taxon>Bacteria</taxon>
        <taxon>Pseudomonadati</taxon>
        <taxon>Pseudomonadota</taxon>
        <taxon>Alphaproteobacteria</taxon>
        <taxon>Hyphomicrobiales</taxon>
        <taxon>Xanthobacteraceae</taxon>
        <taxon>Ancylobacter</taxon>
    </lineage>
</organism>
<proteinExistence type="predicted"/>
<feature type="domain" description="NrS-1 polymerase-like helicase" evidence="2">
    <location>
        <begin position="227"/>
        <end position="335"/>
    </location>
</feature>
<evidence type="ECO:0000313" key="3">
    <source>
        <dbReference type="EMBL" id="UOK70177.1"/>
    </source>
</evidence>
<dbReference type="InterPro" id="IPR045455">
    <property type="entry name" value="NrS-1_pol-like_helicase"/>
</dbReference>
<evidence type="ECO:0000256" key="1">
    <source>
        <dbReference type="SAM" id="MobiDB-lite"/>
    </source>
</evidence>
<dbReference type="RefSeq" id="WP_244376581.1">
    <property type="nucleotide sequence ID" value="NZ_CP083239.1"/>
</dbReference>
<sequence>MGEQPKHEAFEAIARMVDPVEGLAPVAPDAPAPEAAAPAEDETAPPAKPRRKRKPAGDAGEEDAPARARAMGYSTDDMNAEWALVLMGSKAVMVREQTAGPIEDRLRIISVDAFKQWFSNRFTETVNPQGDLKVVTWATRWLSARDRRQFQGIEFNPGPDAQATEGYLNLWRGFAVEPRNGGSYAILRDHMINNVCDGDPDLYRWVFGWFAHMMQRPRERIGTALVMRGKMGVGKSKVGEVMGSLIAAHYFSVDDPRYITGQFNSHMASCLLLQAEEAVWAGDKAAEGRLKGLVTSKFQMIENKGIDPIRIDNFVCLMMTSNEDWVVPAGKDERRFCVLDINPRCAQNTDYFREMDEELDAGGREALLHDLLHFDLSQVDLRKIPRTGGLLEQKLRSLDSIESWWFGRLEKGTSTRNCATWLEEVSCDALFADYLDISDKIGIRRKAEETAVGMKLRKLVPGIIKRRLTIEVEPGVMRRSWCFVMPSLADCRDAFVRELGQAVDWGDDEP</sequence>
<evidence type="ECO:0000313" key="4">
    <source>
        <dbReference type="Proteomes" id="UP000831684"/>
    </source>
</evidence>
<dbReference type="Gene3D" id="3.40.50.300">
    <property type="entry name" value="P-loop containing nucleotide triphosphate hydrolases"/>
    <property type="match status" value="1"/>
</dbReference>
<dbReference type="AlphaFoldDB" id="A0A9E7D2Q8"/>